<evidence type="ECO:0000313" key="2">
    <source>
        <dbReference type="Proteomes" id="UP000233469"/>
    </source>
</evidence>
<evidence type="ECO:0000313" key="1">
    <source>
        <dbReference type="EMBL" id="PKK65351.1"/>
    </source>
</evidence>
<reference evidence="1 2" key="1">
    <citation type="submission" date="2016-04" db="EMBL/GenBank/DDBJ databases">
        <title>Genome analyses suggest a sexual origin of heterokaryosis in a supposedly ancient asexual fungus.</title>
        <authorList>
            <person name="Ropars J."/>
            <person name="Sedzielewska K."/>
            <person name="Noel J."/>
            <person name="Charron P."/>
            <person name="Farinelli L."/>
            <person name="Marton T."/>
            <person name="Kruger M."/>
            <person name="Pelin A."/>
            <person name="Brachmann A."/>
            <person name="Corradi N."/>
        </authorList>
    </citation>
    <scope>NUCLEOTIDE SEQUENCE [LARGE SCALE GENOMIC DNA]</scope>
    <source>
        <strain evidence="1 2">C2</strain>
    </source>
</reference>
<dbReference type="AlphaFoldDB" id="A0A2N1MUN7"/>
<dbReference type="Proteomes" id="UP000233469">
    <property type="component" value="Unassembled WGS sequence"/>
</dbReference>
<proteinExistence type="predicted"/>
<protein>
    <submittedName>
        <fullName evidence="1">Uncharacterized protein</fullName>
    </submittedName>
</protein>
<comment type="caution">
    <text evidence="1">The sequence shown here is derived from an EMBL/GenBank/DDBJ whole genome shotgun (WGS) entry which is preliminary data.</text>
</comment>
<organism evidence="1 2">
    <name type="scientific">Rhizophagus irregularis</name>
    <dbReference type="NCBI Taxonomy" id="588596"/>
    <lineage>
        <taxon>Eukaryota</taxon>
        <taxon>Fungi</taxon>
        <taxon>Fungi incertae sedis</taxon>
        <taxon>Mucoromycota</taxon>
        <taxon>Glomeromycotina</taxon>
        <taxon>Glomeromycetes</taxon>
        <taxon>Glomerales</taxon>
        <taxon>Glomeraceae</taxon>
        <taxon>Rhizophagus</taxon>
    </lineage>
</organism>
<accession>A0A2N1MUN7</accession>
<gene>
    <name evidence="1" type="ORF">RhiirC2_755213</name>
</gene>
<sequence>MDILYLLDKKRNIIGFLNAMDQHSTFSIMITLYVFEGLQFNKFNRNNRNFLYFQSWTR</sequence>
<reference evidence="1 2" key="2">
    <citation type="submission" date="2017-10" db="EMBL/GenBank/DDBJ databases">
        <title>Extensive intraspecific genome diversity in a model arbuscular mycorrhizal fungus.</title>
        <authorList>
            <person name="Chen E.C.H."/>
            <person name="Morin E."/>
            <person name="Baudet D."/>
            <person name="Noel J."/>
            <person name="Ndikumana S."/>
            <person name="Charron P."/>
            <person name="St-Onge C."/>
            <person name="Giorgi J."/>
            <person name="Grigoriev I.V."/>
            <person name="Roux C."/>
            <person name="Martin F.M."/>
            <person name="Corradi N."/>
        </authorList>
    </citation>
    <scope>NUCLEOTIDE SEQUENCE [LARGE SCALE GENOMIC DNA]</scope>
    <source>
        <strain evidence="1 2">C2</strain>
    </source>
</reference>
<name>A0A2N1MUN7_9GLOM</name>
<dbReference type="EMBL" id="LLXL01001279">
    <property type="protein sequence ID" value="PKK65351.1"/>
    <property type="molecule type" value="Genomic_DNA"/>
</dbReference>